<evidence type="ECO:0000313" key="4">
    <source>
        <dbReference type="EMBL" id="KAK1334721.1"/>
    </source>
</evidence>
<dbReference type="Gene3D" id="1.20.1160.20">
    <property type="match status" value="1"/>
</dbReference>
<comment type="similarity">
    <text evidence="1">Belongs to the CCM2 family.</text>
</comment>
<dbReference type="InterPro" id="IPR032375">
    <property type="entry name" value="CCM2_C"/>
</dbReference>
<comment type="caution">
    <text evidence="4">The sequence shown here is derived from an EMBL/GenBank/DDBJ whole genome shotgun (WGS) entry which is preliminary data.</text>
</comment>
<evidence type="ECO:0000256" key="2">
    <source>
        <dbReference type="SAM" id="MobiDB-lite"/>
    </source>
</evidence>
<dbReference type="FunFam" id="1.20.1160.20:FF:000004">
    <property type="entry name" value="Cerebral cavernous malformation 2"/>
    <property type="match status" value="1"/>
</dbReference>
<dbReference type="AlphaFoldDB" id="A0AA40HP10"/>
<dbReference type="CDD" id="cd13166">
    <property type="entry name" value="PTB_CCM2"/>
    <property type="match status" value="1"/>
</dbReference>
<accession>A0AA40HP10</accession>
<organism evidence="4 5">
    <name type="scientific">Cnephaeus nilssonii</name>
    <name type="common">Northern bat</name>
    <name type="synonym">Eptesicus nilssonii</name>
    <dbReference type="NCBI Taxonomy" id="3371016"/>
    <lineage>
        <taxon>Eukaryota</taxon>
        <taxon>Metazoa</taxon>
        <taxon>Chordata</taxon>
        <taxon>Craniata</taxon>
        <taxon>Vertebrata</taxon>
        <taxon>Euteleostomi</taxon>
        <taxon>Mammalia</taxon>
        <taxon>Eutheria</taxon>
        <taxon>Laurasiatheria</taxon>
        <taxon>Chiroptera</taxon>
        <taxon>Yangochiroptera</taxon>
        <taxon>Vespertilionidae</taxon>
        <taxon>Cnephaeus</taxon>
    </lineage>
</organism>
<feature type="region of interest" description="Disordered" evidence="2">
    <location>
        <begin position="318"/>
        <end position="341"/>
    </location>
</feature>
<gene>
    <name evidence="4" type="ORF">QTO34_004287</name>
</gene>
<dbReference type="EMBL" id="JAULJE010000014">
    <property type="protein sequence ID" value="KAK1334721.1"/>
    <property type="molecule type" value="Genomic_DNA"/>
</dbReference>
<feature type="domain" description="Cerebral cavernous malformations 2 harmonin-homology" evidence="3">
    <location>
        <begin position="413"/>
        <end position="478"/>
    </location>
</feature>
<evidence type="ECO:0000256" key="1">
    <source>
        <dbReference type="ARBA" id="ARBA00010822"/>
    </source>
</evidence>
<sequence>MGTGALLWKPGLVSPFKRVFLKGEKNRDKKAHEKVTERRPLHTVVLSLPERVEPDRLLSDYIEKEVKYLGQLTSIPGYLNPSSRTEILHFIDNAKVTLLPPSDPRPPTLGPLHLLTLTSDPQPASPPNPDLCPLLSGSSSWPSDLGLRGQTQGHHLGSQSERELFPDVLLERAHLLPGHLTQEHDAVISLSAYNVKLAWRDGEDTILRVPIHDIAAVSYVRDDASHLVVLKTAQDPGISPSQSLCAESSRGLTTGSLSESGVGPVEACCLVILATESKVAAEELCSLLGQVFQIVYTESTIDFLDRAIFDGASTPTHHLSLHSGERRRAQGPSQQALPPRACRPGRVVRRDVVATRVLGLSRRLDFQAPLQVQLGLTHDSSTKVDLKEPYEADASSFSFPECVPTVPHAKTVSESELSATAAELLQDYMLTLRTKLSSQEIQQFAALLHEYRDGASVHEFCINLRRLYGDSRKFLLLGEPGGARAGLGVSRGRSGRARGEPGGARAGLGVSRGALGQGSGSAALHPREGQPALRELPGDHRGEGRPSIITDSFGRYRRAVSSASTSTSNGNRAAGSSDDQSAPSEGDEWDRMISDISNDIEALGCSLDPDSA</sequence>
<dbReference type="PANTHER" id="PTHR21642">
    <property type="entry name" value="CEREBRAL CAVERNOUS MALFORMATIONS PROTEIN 2 HOMOLOG"/>
    <property type="match status" value="1"/>
</dbReference>
<evidence type="ECO:0000259" key="3">
    <source>
        <dbReference type="Pfam" id="PF16545"/>
    </source>
</evidence>
<feature type="region of interest" description="Disordered" evidence="2">
    <location>
        <begin position="485"/>
        <end position="591"/>
    </location>
</feature>
<reference evidence="4" key="1">
    <citation type="submission" date="2023-06" db="EMBL/GenBank/DDBJ databases">
        <title>Reference genome for the Northern bat (Eptesicus nilssonii), a most northern bat species.</title>
        <authorList>
            <person name="Laine V.N."/>
            <person name="Pulliainen A.T."/>
            <person name="Lilley T.M."/>
        </authorList>
    </citation>
    <scope>NUCLEOTIDE SEQUENCE</scope>
    <source>
        <strain evidence="4">BLF_Eptnil</strain>
        <tissue evidence="4">Kidney</tissue>
    </source>
</reference>
<feature type="region of interest" description="Disordered" evidence="2">
    <location>
        <begin position="99"/>
        <end position="129"/>
    </location>
</feature>
<dbReference type="CDD" id="cd13516">
    <property type="entry name" value="HHD_CCM2"/>
    <property type="match status" value="1"/>
</dbReference>
<protein>
    <recommendedName>
        <fullName evidence="3">Cerebral cavernous malformations 2 harmonin-homology domain-containing protein</fullName>
    </recommendedName>
</protein>
<dbReference type="InterPro" id="IPR026159">
    <property type="entry name" value="Malcavernin"/>
</dbReference>
<dbReference type="Gene3D" id="2.30.29.30">
    <property type="entry name" value="Pleckstrin-homology domain (PH domain)/Phosphotyrosine-binding domain (PTB)"/>
    <property type="match status" value="2"/>
</dbReference>
<dbReference type="GO" id="GO:0001570">
    <property type="term" value="P:vasculogenesis"/>
    <property type="evidence" value="ECO:0007669"/>
    <property type="project" value="TreeGrafter"/>
</dbReference>
<proteinExistence type="inferred from homology"/>
<dbReference type="InterPro" id="IPR011993">
    <property type="entry name" value="PH-like_dom_sf"/>
</dbReference>
<dbReference type="GO" id="GO:0007507">
    <property type="term" value="P:heart development"/>
    <property type="evidence" value="ECO:0007669"/>
    <property type="project" value="TreeGrafter"/>
</dbReference>
<keyword evidence="5" id="KW-1185">Reference proteome</keyword>
<name>A0AA40HP10_CNENI</name>
<dbReference type="Proteomes" id="UP001177744">
    <property type="component" value="Unassembled WGS sequence"/>
</dbReference>
<dbReference type="Pfam" id="PF16545">
    <property type="entry name" value="CCM2_C"/>
    <property type="match status" value="1"/>
</dbReference>
<evidence type="ECO:0000313" key="5">
    <source>
        <dbReference type="Proteomes" id="UP001177744"/>
    </source>
</evidence>
<dbReference type="PANTHER" id="PTHR21642:SF4">
    <property type="entry name" value="CEREBRAL CAVERNOUS MALFORMATIONS 2 PROTEIN"/>
    <property type="match status" value="1"/>
</dbReference>
<feature type="compositionally biased region" description="Low complexity" evidence="2">
    <location>
        <begin position="559"/>
        <end position="574"/>
    </location>
</feature>